<reference evidence="2 3" key="1">
    <citation type="submission" date="2019-02" db="EMBL/GenBank/DDBJ databases">
        <title>Deep-cultivation of Planctomycetes and their phenomic and genomic characterization uncovers novel biology.</title>
        <authorList>
            <person name="Wiegand S."/>
            <person name="Jogler M."/>
            <person name="Boedeker C."/>
            <person name="Pinto D."/>
            <person name="Vollmers J."/>
            <person name="Rivas-Marin E."/>
            <person name="Kohn T."/>
            <person name="Peeters S.H."/>
            <person name="Heuer A."/>
            <person name="Rast P."/>
            <person name="Oberbeckmann S."/>
            <person name="Bunk B."/>
            <person name="Jeske O."/>
            <person name="Meyerdierks A."/>
            <person name="Storesund J.E."/>
            <person name="Kallscheuer N."/>
            <person name="Luecker S."/>
            <person name="Lage O.M."/>
            <person name="Pohl T."/>
            <person name="Merkel B.J."/>
            <person name="Hornburger P."/>
            <person name="Mueller R.-W."/>
            <person name="Bruemmer F."/>
            <person name="Labrenz M."/>
            <person name="Spormann A.M."/>
            <person name="Op den Camp H."/>
            <person name="Overmann J."/>
            <person name="Amann R."/>
            <person name="Jetten M.S.M."/>
            <person name="Mascher T."/>
            <person name="Medema M.H."/>
            <person name="Devos D.P."/>
            <person name="Kaster A.-K."/>
            <person name="Ovreas L."/>
            <person name="Rohde M."/>
            <person name="Galperin M.Y."/>
            <person name="Jogler C."/>
        </authorList>
    </citation>
    <scope>NUCLEOTIDE SEQUENCE [LARGE SCALE GENOMIC DNA]</scope>
    <source>
        <strain evidence="2 3">I41</strain>
    </source>
</reference>
<evidence type="ECO:0000313" key="3">
    <source>
        <dbReference type="Proteomes" id="UP000317909"/>
    </source>
</evidence>
<organism evidence="2 3">
    <name type="scientific">Lacipirellula limnantheis</name>
    <dbReference type="NCBI Taxonomy" id="2528024"/>
    <lineage>
        <taxon>Bacteria</taxon>
        <taxon>Pseudomonadati</taxon>
        <taxon>Planctomycetota</taxon>
        <taxon>Planctomycetia</taxon>
        <taxon>Pirellulales</taxon>
        <taxon>Lacipirellulaceae</taxon>
        <taxon>Lacipirellula</taxon>
    </lineage>
</organism>
<protein>
    <submittedName>
        <fullName evidence="2">Uncharacterized protein</fullName>
    </submittedName>
</protein>
<dbReference type="EMBL" id="CP036339">
    <property type="protein sequence ID" value="QDT71460.1"/>
    <property type="molecule type" value="Genomic_DNA"/>
</dbReference>
<evidence type="ECO:0000313" key="2">
    <source>
        <dbReference type="EMBL" id="QDT71460.1"/>
    </source>
</evidence>
<dbReference type="Proteomes" id="UP000317909">
    <property type="component" value="Chromosome"/>
</dbReference>
<sequence length="57" mass="6432">MGNAEWGMGGEYFHPSPFPIKKSHAPRPARRVAHSHFLNPQPSGRAIHYGKRLTTDH</sequence>
<feature type="compositionally biased region" description="Basic residues" evidence="1">
    <location>
        <begin position="21"/>
        <end position="34"/>
    </location>
</feature>
<proteinExistence type="predicted"/>
<dbReference type="KEGG" id="llh:I41_06170"/>
<gene>
    <name evidence="2" type="ORF">I41_06170</name>
</gene>
<evidence type="ECO:0000256" key="1">
    <source>
        <dbReference type="SAM" id="MobiDB-lite"/>
    </source>
</evidence>
<feature type="region of interest" description="Disordered" evidence="1">
    <location>
        <begin position="17"/>
        <end position="57"/>
    </location>
</feature>
<keyword evidence="3" id="KW-1185">Reference proteome</keyword>
<accession>A0A517TSV7</accession>
<dbReference type="AlphaFoldDB" id="A0A517TSV7"/>
<name>A0A517TSV7_9BACT</name>